<dbReference type="OrthoDB" id="6018565at2759"/>
<dbReference type="Pfam" id="PF00435">
    <property type="entry name" value="Spectrin"/>
    <property type="match status" value="1"/>
</dbReference>
<evidence type="ECO:0000313" key="2">
    <source>
        <dbReference type="Proteomes" id="UP000708208"/>
    </source>
</evidence>
<evidence type="ECO:0000313" key="1">
    <source>
        <dbReference type="EMBL" id="CAG7718134.1"/>
    </source>
</evidence>
<dbReference type="Proteomes" id="UP000708208">
    <property type="component" value="Unassembled WGS sequence"/>
</dbReference>
<organism evidence="1 2">
    <name type="scientific">Allacma fusca</name>
    <dbReference type="NCBI Taxonomy" id="39272"/>
    <lineage>
        <taxon>Eukaryota</taxon>
        <taxon>Metazoa</taxon>
        <taxon>Ecdysozoa</taxon>
        <taxon>Arthropoda</taxon>
        <taxon>Hexapoda</taxon>
        <taxon>Collembola</taxon>
        <taxon>Symphypleona</taxon>
        <taxon>Sminthuridae</taxon>
        <taxon>Allacma</taxon>
    </lineage>
</organism>
<dbReference type="AlphaFoldDB" id="A0A8J2K1K1"/>
<comment type="caution">
    <text evidence="1">The sequence shown here is derived from an EMBL/GenBank/DDBJ whole genome shotgun (WGS) entry which is preliminary data.</text>
</comment>
<protein>
    <recommendedName>
        <fullName evidence="3">Alpha-spectrin</fullName>
    </recommendedName>
</protein>
<name>A0A8J2K1K1_9HEXA</name>
<dbReference type="InterPro" id="IPR002017">
    <property type="entry name" value="Spectrin_repeat"/>
</dbReference>
<feature type="non-terminal residue" evidence="1">
    <location>
        <position position="1"/>
    </location>
</feature>
<dbReference type="PANTHER" id="PTHR11915">
    <property type="entry name" value="SPECTRIN/FILAMIN RELATED CYTOSKELETAL PROTEIN"/>
    <property type="match status" value="1"/>
</dbReference>
<gene>
    <name evidence="1" type="ORF">AFUS01_LOCUS7553</name>
</gene>
<sequence length="91" mass="10519">QNQIESQYNQLLNTGKERQEKLNEACKAYVLVREAAELAQWIKDKEQYAQVQVADVGADVDLEQVEVMQKKFDDFQSDLKANEVRLAEMNV</sequence>
<proteinExistence type="predicted"/>
<dbReference type="EMBL" id="CAJVCH010051140">
    <property type="protein sequence ID" value="CAG7718134.1"/>
    <property type="molecule type" value="Genomic_DNA"/>
</dbReference>
<evidence type="ECO:0008006" key="3">
    <source>
        <dbReference type="Google" id="ProtNLM"/>
    </source>
</evidence>
<keyword evidence="2" id="KW-1185">Reference proteome</keyword>
<accession>A0A8J2K1K1</accession>
<reference evidence="1" key="1">
    <citation type="submission" date="2021-06" db="EMBL/GenBank/DDBJ databases">
        <authorList>
            <person name="Hodson N. C."/>
            <person name="Mongue J. A."/>
            <person name="Jaron S. K."/>
        </authorList>
    </citation>
    <scope>NUCLEOTIDE SEQUENCE</scope>
</reference>
<feature type="non-terminal residue" evidence="1">
    <location>
        <position position="91"/>
    </location>
</feature>